<sequence>MKPSTVSPRPILKRSPSACPENDSELPFYGIQEVHFPPSPSLSRFYNAHPSSIYDRSPIVVSANTCALPERGCPGRTYTLDERNSSTSQPSFISSALSPRGGHLHPRALMNQRPTQHLQNGIPPHCPPLIPDLSSESEESDGFISPPPEASFASLGPHAYSHPADKYPFQLSLDNAVYFTTRLDNIQLPSPADSKRKSHRDRDRIRSPTGSGEVAADDPGYDDDRDVPASSTRSISPKKSRCRKNLSSRARAGSDDAGDGGCLGGF</sequence>
<keyword evidence="2" id="KW-1185">Reference proteome</keyword>
<gene>
    <name evidence="1" type="ORF">F5876DRAFT_38444</name>
</gene>
<protein>
    <submittedName>
        <fullName evidence="1">Uncharacterized protein</fullName>
    </submittedName>
</protein>
<accession>A0ACC1U581</accession>
<reference evidence="1" key="1">
    <citation type="submission" date="2022-09" db="EMBL/GenBank/DDBJ databases">
        <title>A Global Phylogenomic Analysis of the Shiitake Genus Lentinula.</title>
        <authorList>
            <consortium name="DOE Joint Genome Institute"/>
            <person name="Sierra-Patev S."/>
            <person name="Min B."/>
            <person name="Naranjo-Ortiz M."/>
            <person name="Looney B."/>
            <person name="Konkel Z."/>
            <person name="Slot J.C."/>
            <person name="Sakamoto Y."/>
            <person name="Steenwyk J.L."/>
            <person name="Rokas A."/>
            <person name="Carro J."/>
            <person name="Camarero S."/>
            <person name="Ferreira P."/>
            <person name="Molpeceres G."/>
            <person name="Ruiz-Duenas F.J."/>
            <person name="Serrano A."/>
            <person name="Henrissat B."/>
            <person name="Drula E."/>
            <person name="Hughes K.W."/>
            <person name="Mata J.L."/>
            <person name="Ishikawa N.K."/>
            <person name="Vargas-Isla R."/>
            <person name="Ushijima S."/>
            <person name="Smith C.A."/>
            <person name="Ahrendt S."/>
            <person name="Andreopoulos W."/>
            <person name="He G."/>
            <person name="Labutti K."/>
            <person name="Lipzen A."/>
            <person name="Ng V."/>
            <person name="Riley R."/>
            <person name="Sandor L."/>
            <person name="Barry K."/>
            <person name="Martinez A.T."/>
            <person name="Xiao Y."/>
            <person name="Gibbons J.G."/>
            <person name="Terashima K."/>
            <person name="Grigoriev I.V."/>
            <person name="Hibbett D.S."/>
        </authorList>
    </citation>
    <scope>NUCLEOTIDE SEQUENCE</scope>
    <source>
        <strain evidence="1">TMI1499</strain>
    </source>
</reference>
<evidence type="ECO:0000313" key="2">
    <source>
        <dbReference type="Proteomes" id="UP001163835"/>
    </source>
</evidence>
<dbReference type="Proteomes" id="UP001163835">
    <property type="component" value="Unassembled WGS sequence"/>
</dbReference>
<proteinExistence type="predicted"/>
<evidence type="ECO:0000313" key="1">
    <source>
        <dbReference type="EMBL" id="KAJ3811978.1"/>
    </source>
</evidence>
<organism evidence="1 2">
    <name type="scientific">Lentinula aff. lateritia</name>
    <dbReference type="NCBI Taxonomy" id="2804960"/>
    <lineage>
        <taxon>Eukaryota</taxon>
        <taxon>Fungi</taxon>
        <taxon>Dikarya</taxon>
        <taxon>Basidiomycota</taxon>
        <taxon>Agaricomycotina</taxon>
        <taxon>Agaricomycetes</taxon>
        <taxon>Agaricomycetidae</taxon>
        <taxon>Agaricales</taxon>
        <taxon>Marasmiineae</taxon>
        <taxon>Omphalotaceae</taxon>
        <taxon>Lentinula</taxon>
    </lineage>
</organism>
<comment type="caution">
    <text evidence="1">The sequence shown here is derived from an EMBL/GenBank/DDBJ whole genome shotgun (WGS) entry which is preliminary data.</text>
</comment>
<name>A0ACC1U581_9AGAR</name>
<dbReference type="EMBL" id="MU795039">
    <property type="protein sequence ID" value="KAJ3811978.1"/>
    <property type="molecule type" value="Genomic_DNA"/>
</dbReference>